<evidence type="ECO:0000313" key="1">
    <source>
        <dbReference type="EMBL" id="CEK65861.1"/>
    </source>
</evidence>
<dbReference type="EMBL" id="HACG01018996">
    <property type="protein sequence ID" value="CEK65861.1"/>
    <property type="molecule type" value="Transcribed_RNA"/>
</dbReference>
<name>A0A0B6ZDD1_9EUPU</name>
<dbReference type="AlphaFoldDB" id="A0A0B6ZDD1"/>
<sequence length="83" mass="9269">MSLLIVKTHIPRAAMMIPRISTSTFTITTATFKTFLAITVVVSCDVACIRDVAVNLRCIEKSNTVMRNLRREILVSTSRTILN</sequence>
<accession>A0A0B6ZDD1</accession>
<protein>
    <submittedName>
        <fullName evidence="1">Uncharacterized protein</fullName>
    </submittedName>
</protein>
<organism evidence="1">
    <name type="scientific">Arion vulgaris</name>
    <dbReference type="NCBI Taxonomy" id="1028688"/>
    <lineage>
        <taxon>Eukaryota</taxon>
        <taxon>Metazoa</taxon>
        <taxon>Spiralia</taxon>
        <taxon>Lophotrochozoa</taxon>
        <taxon>Mollusca</taxon>
        <taxon>Gastropoda</taxon>
        <taxon>Heterobranchia</taxon>
        <taxon>Euthyneura</taxon>
        <taxon>Panpulmonata</taxon>
        <taxon>Eupulmonata</taxon>
        <taxon>Stylommatophora</taxon>
        <taxon>Helicina</taxon>
        <taxon>Arionoidea</taxon>
        <taxon>Arionidae</taxon>
        <taxon>Arion</taxon>
    </lineage>
</organism>
<gene>
    <name evidence="1" type="primary">ORF56535</name>
</gene>
<proteinExistence type="predicted"/>
<reference evidence="1" key="1">
    <citation type="submission" date="2014-12" db="EMBL/GenBank/DDBJ databases">
        <title>Insight into the proteome of Arion vulgaris.</title>
        <authorList>
            <person name="Aradska J."/>
            <person name="Bulat T."/>
            <person name="Smidak R."/>
            <person name="Sarate P."/>
            <person name="Gangsoo J."/>
            <person name="Sialana F."/>
            <person name="Bilban M."/>
            <person name="Lubec G."/>
        </authorList>
    </citation>
    <scope>NUCLEOTIDE SEQUENCE</scope>
    <source>
        <tissue evidence="1">Skin</tissue>
    </source>
</reference>